<feature type="domain" description="Zinc finger C2H2 LYAR-type" evidence="9">
    <location>
        <begin position="32"/>
        <end position="59"/>
    </location>
</feature>
<dbReference type="SUPFAM" id="SSF57667">
    <property type="entry name" value="beta-beta-alpha zinc fingers"/>
    <property type="match status" value="1"/>
</dbReference>
<keyword evidence="4 7" id="KW-0863">Zinc-finger</keyword>
<feature type="region of interest" description="Disordered" evidence="8">
    <location>
        <begin position="63"/>
        <end position="139"/>
    </location>
</feature>
<evidence type="ECO:0000256" key="1">
    <source>
        <dbReference type="ARBA" id="ARBA00004123"/>
    </source>
</evidence>
<dbReference type="PANTHER" id="PTHR13100">
    <property type="entry name" value="CELL GROWTH-REGULATING NUCLEOLAR PROTEIN LYAR"/>
    <property type="match status" value="1"/>
</dbReference>
<organism evidence="10 11">
    <name type="scientific">Planoprotostelium fungivorum</name>
    <dbReference type="NCBI Taxonomy" id="1890364"/>
    <lineage>
        <taxon>Eukaryota</taxon>
        <taxon>Amoebozoa</taxon>
        <taxon>Evosea</taxon>
        <taxon>Variosea</taxon>
        <taxon>Cavosteliida</taxon>
        <taxon>Cavosteliaceae</taxon>
        <taxon>Planoprotostelium</taxon>
    </lineage>
</organism>
<dbReference type="GO" id="GO:0006364">
    <property type="term" value="P:rRNA processing"/>
    <property type="evidence" value="ECO:0007669"/>
    <property type="project" value="TreeGrafter"/>
</dbReference>
<dbReference type="InterPro" id="IPR014898">
    <property type="entry name" value="Znf_C2H2_LYAR"/>
</dbReference>
<dbReference type="STRING" id="1890364.A0A2P6N5K8"/>
<dbReference type="PROSITE" id="PS51804">
    <property type="entry name" value="ZF_C2HC_LYAR"/>
    <property type="match status" value="1"/>
</dbReference>
<comment type="subcellular location">
    <subcellularLocation>
        <location evidence="1">Nucleus</location>
    </subcellularLocation>
</comment>
<sequence length="224" mass="25653">MVTFSCEGCSNTFTKPKAGKHIEYGRCSNAPLTCIDCLTTFHNGDHSTHNTCITEAQKYQGKLYKAPKGKQQTPKKETPENGSKKKYDDDDVEEEAPVEDKKRKIEEDETEGEEKKSKKAKKEKEEEKEEGSKEEIPKKVEFTSNLKWKRAITKAFKKVQTGSICDGIDTMQEEDDKMSLKKLRSHVVERLLEQVKDELEEFVKEELTKTSALKIKGKKVELKD</sequence>
<keyword evidence="11" id="KW-1185">Reference proteome</keyword>
<evidence type="ECO:0000256" key="3">
    <source>
        <dbReference type="ARBA" id="ARBA00022737"/>
    </source>
</evidence>
<keyword evidence="2" id="KW-0479">Metal-binding</keyword>
<evidence type="ECO:0000313" key="11">
    <source>
        <dbReference type="Proteomes" id="UP000241769"/>
    </source>
</evidence>
<comment type="caution">
    <text evidence="10">The sequence shown here is derived from an EMBL/GenBank/DDBJ whole genome shotgun (WGS) entry which is preliminary data.</text>
</comment>
<evidence type="ECO:0000259" key="9">
    <source>
        <dbReference type="Pfam" id="PF08790"/>
    </source>
</evidence>
<dbReference type="InParanoid" id="A0A2P6N5K8"/>
<dbReference type="GO" id="GO:0005730">
    <property type="term" value="C:nucleolus"/>
    <property type="evidence" value="ECO:0007669"/>
    <property type="project" value="TreeGrafter"/>
</dbReference>
<name>A0A2P6N5K8_9EUKA</name>
<evidence type="ECO:0000256" key="8">
    <source>
        <dbReference type="SAM" id="MobiDB-lite"/>
    </source>
</evidence>
<feature type="compositionally biased region" description="Basic and acidic residues" evidence="8">
    <location>
        <begin position="74"/>
        <end position="88"/>
    </location>
</feature>
<dbReference type="GO" id="GO:0000122">
    <property type="term" value="P:negative regulation of transcription by RNA polymerase II"/>
    <property type="evidence" value="ECO:0007669"/>
    <property type="project" value="TreeGrafter"/>
</dbReference>
<keyword evidence="6" id="KW-0539">Nucleus</keyword>
<evidence type="ECO:0000256" key="5">
    <source>
        <dbReference type="ARBA" id="ARBA00022833"/>
    </source>
</evidence>
<dbReference type="OrthoDB" id="21474at2759"/>
<protein>
    <recommendedName>
        <fullName evidence="9">Zinc finger C2H2 LYAR-type domain-containing protein</fullName>
    </recommendedName>
</protein>
<dbReference type="Pfam" id="PF08790">
    <property type="entry name" value="zf-LYAR"/>
    <property type="match status" value="1"/>
</dbReference>
<evidence type="ECO:0000256" key="4">
    <source>
        <dbReference type="ARBA" id="ARBA00022771"/>
    </source>
</evidence>
<keyword evidence="5" id="KW-0862">Zinc</keyword>
<dbReference type="Proteomes" id="UP000241769">
    <property type="component" value="Unassembled WGS sequence"/>
</dbReference>
<feature type="compositionally biased region" description="Basic and acidic residues" evidence="8">
    <location>
        <begin position="122"/>
        <end position="139"/>
    </location>
</feature>
<dbReference type="InterPro" id="IPR039999">
    <property type="entry name" value="LYAR"/>
</dbReference>
<gene>
    <name evidence="10" type="ORF">PROFUN_13039</name>
</gene>
<reference evidence="10 11" key="1">
    <citation type="journal article" date="2018" name="Genome Biol. Evol.">
        <title>Multiple Roots of Fruiting Body Formation in Amoebozoa.</title>
        <authorList>
            <person name="Hillmann F."/>
            <person name="Forbes G."/>
            <person name="Novohradska S."/>
            <person name="Ferling I."/>
            <person name="Riege K."/>
            <person name="Groth M."/>
            <person name="Westermann M."/>
            <person name="Marz M."/>
            <person name="Spaller T."/>
            <person name="Winckler T."/>
            <person name="Schaap P."/>
            <person name="Glockner G."/>
        </authorList>
    </citation>
    <scope>NUCLEOTIDE SEQUENCE [LARGE SCALE GENOMIC DNA]</scope>
    <source>
        <strain evidence="10 11">Jena</strain>
    </source>
</reference>
<evidence type="ECO:0000313" key="10">
    <source>
        <dbReference type="EMBL" id="PRP79246.1"/>
    </source>
</evidence>
<dbReference type="GO" id="GO:0003677">
    <property type="term" value="F:DNA binding"/>
    <property type="evidence" value="ECO:0007669"/>
    <property type="project" value="InterPro"/>
</dbReference>
<dbReference type="AlphaFoldDB" id="A0A2P6N5K8"/>
<accession>A0A2P6N5K8</accession>
<evidence type="ECO:0000256" key="7">
    <source>
        <dbReference type="PROSITE-ProRule" id="PRU01145"/>
    </source>
</evidence>
<keyword evidence="3" id="KW-0677">Repeat</keyword>
<proteinExistence type="predicted"/>
<dbReference type="GO" id="GO:0008270">
    <property type="term" value="F:zinc ion binding"/>
    <property type="evidence" value="ECO:0007669"/>
    <property type="project" value="UniProtKB-KW"/>
</dbReference>
<evidence type="ECO:0000256" key="6">
    <source>
        <dbReference type="ARBA" id="ARBA00023242"/>
    </source>
</evidence>
<dbReference type="EMBL" id="MDYQ01000191">
    <property type="protein sequence ID" value="PRP79246.1"/>
    <property type="molecule type" value="Genomic_DNA"/>
</dbReference>
<dbReference type="PANTHER" id="PTHR13100:SF10">
    <property type="entry name" value="CELL GROWTH-REGULATING NUCLEOLAR PROTEIN"/>
    <property type="match status" value="1"/>
</dbReference>
<dbReference type="Gene3D" id="3.30.1490.490">
    <property type="match status" value="1"/>
</dbReference>
<dbReference type="InterPro" id="IPR036236">
    <property type="entry name" value="Znf_C2H2_sf"/>
</dbReference>
<evidence type="ECO:0000256" key="2">
    <source>
        <dbReference type="ARBA" id="ARBA00022723"/>
    </source>
</evidence>